<protein>
    <submittedName>
        <fullName evidence="1">Uncharacterized protein</fullName>
    </submittedName>
</protein>
<gene>
    <name evidence="1" type="ORF">EZS27_044400</name>
</gene>
<reference evidence="1" key="1">
    <citation type="submission" date="2019-03" db="EMBL/GenBank/DDBJ databases">
        <title>Single cell metagenomics reveals metabolic interactions within the superorganism composed of flagellate Streblomastix strix and complex community of Bacteroidetes bacteria on its surface.</title>
        <authorList>
            <person name="Treitli S.C."/>
            <person name="Kolisko M."/>
            <person name="Husnik F."/>
            <person name="Keeling P."/>
            <person name="Hampl V."/>
        </authorList>
    </citation>
    <scope>NUCLEOTIDE SEQUENCE</scope>
    <source>
        <strain evidence="1">STM</strain>
    </source>
</reference>
<dbReference type="EMBL" id="SNRY01011912">
    <property type="protein sequence ID" value="KAA6303959.1"/>
    <property type="molecule type" value="Genomic_DNA"/>
</dbReference>
<feature type="non-terminal residue" evidence="1">
    <location>
        <position position="1"/>
    </location>
</feature>
<proteinExistence type="predicted"/>
<sequence>WKTENERTGIINSFLYNQKHISTEGYGVLTPLNIDEYCTHSGVDDLKKPSLRAKSINVSPTIASSSLLFMDNFMRPYISYFNCFVRL</sequence>
<name>A0A5J4P6G7_9ZZZZ</name>
<dbReference type="AlphaFoldDB" id="A0A5J4P6G7"/>
<organism evidence="1">
    <name type="scientific">termite gut metagenome</name>
    <dbReference type="NCBI Taxonomy" id="433724"/>
    <lineage>
        <taxon>unclassified sequences</taxon>
        <taxon>metagenomes</taxon>
        <taxon>organismal metagenomes</taxon>
    </lineage>
</organism>
<evidence type="ECO:0000313" key="1">
    <source>
        <dbReference type="EMBL" id="KAA6303959.1"/>
    </source>
</evidence>
<comment type="caution">
    <text evidence="1">The sequence shown here is derived from an EMBL/GenBank/DDBJ whole genome shotgun (WGS) entry which is preliminary data.</text>
</comment>
<accession>A0A5J4P6G7</accession>